<evidence type="ECO:0000313" key="1">
    <source>
        <dbReference type="EMBL" id="GAA0873536.1"/>
    </source>
</evidence>
<dbReference type="PROSITE" id="PS51257">
    <property type="entry name" value="PROKAR_LIPOPROTEIN"/>
    <property type="match status" value="1"/>
</dbReference>
<evidence type="ECO:0000313" key="2">
    <source>
        <dbReference type="Proteomes" id="UP001500507"/>
    </source>
</evidence>
<name>A0ABP3XW44_9FLAO</name>
<keyword evidence="2" id="KW-1185">Reference proteome</keyword>
<proteinExistence type="predicted"/>
<protein>
    <submittedName>
        <fullName evidence="1">Uncharacterized protein</fullName>
    </submittedName>
</protein>
<dbReference type="Proteomes" id="UP001500507">
    <property type="component" value="Unassembled WGS sequence"/>
</dbReference>
<gene>
    <name evidence="1" type="ORF">GCM10009117_26830</name>
</gene>
<sequence length="344" mass="37776">MIKLKKKQMKNYIKYFYAVLFLISVVACEDEDKDPFPSSNYEEDGGVLRTITGKANEVDIADIENSIITIEVEAEAFTDQDLIESMDVYVEFRDTFVDEDQETPDTIDDEDISKAEVLLTTIDISEFTEGPNQLPRYELNIPAPDAIDALNLNDDLESVDGGDIFRVRLALNLSNGETYSVDNVTNNVTGIFFDSPFSYDANVICGYSENFLVGSYQMDWISGVFPAFGVTQTFASREVEIIANSGTSRTIVETTYLVPFDFTGPLDFDLICGKIIVPIQELGGGVTCDQITTLSGGTVSQLNSGTFDITGTDDSSFSMIIIDAVDPAGCGVGPYEVVLQFTKL</sequence>
<organism evidence="1 2">
    <name type="scientific">Gangjinia marincola</name>
    <dbReference type="NCBI Taxonomy" id="578463"/>
    <lineage>
        <taxon>Bacteria</taxon>
        <taxon>Pseudomonadati</taxon>
        <taxon>Bacteroidota</taxon>
        <taxon>Flavobacteriia</taxon>
        <taxon>Flavobacteriales</taxon>
        <taxon>Flavobacteriaceae</taxon>
        <taxon>Gangjinia</taxon>
    </lineage>
</organism>
<accession>A0ABP3XW44</accession>
<comment type="caution">
    <text evidence="1">The sequence shown here is derived from an EMBL/GenBank/DDBJ whole genome shotgun (WGS) entry which is preliminary data.</text>
</comment>
<dbReference type="EMBL" id="BAAAFG010000016">
    <property type="protein sequence ID" value="GAA0873536.1"/>
    <property type="molecule type" value="Genomic_DNA"/>
</dbReference>
<reference evidence="2" key="1">
    <citation type="journal article" date="2019" name="Int. J. Syst. Evol. Microbiol.">
        <title>The Global Catalogue of Microorganisms (GCM) 10K type strain sequencing project: providing services to taxonomists for standard genome sequencing and annotation.</title>
        <authorList>
            <consortium name="The Broad Institute Genomics Platform"/>
            <consortium name="The Broad Institute Genome Sequencing Center for Infectious Disease"/>
            <person name="Wu L."/>
            <person name="Ma J."/>
        </authorList>
    </citation>
    <scope>NUCLEOTIDE SEQUENCE [LARGE SCALE GENOMIC DNA]</scope>
    <source>
        <strain evidence="2">JCM 16082</strain>
    </source>
</reference>